<protein>
    <submittedName>
        <fullName evidence="4">Reverse transcriptase</fullName>
    </submittedName>
</protein>
<keyword evidence="4" id="KW-0548">Nucleotidyltransferase</keyword>
<evidence type="ECO:0000313" key="4">
    <source>
        <dbReference type="EMBL" id="KZL79000.1"/>
    </source>
</evidence>
<dbReference type="PANTHER" id="PTHR33481:SF1">
    <property type="entry name" value="ENDONUCLEASE_EXONUCLEASE_PHOSPHATASE DOMAIN-CONTAINING PROTEIN-RELATED"/>
    <property type="match status" value="1"/>
</dbReference>
<evidence type="ECO:0000313" key="5">
    <source>
        <dbReference type="Proteomes" id="UP000076584"/>
    </source>
</evidence>
<evidence type="ECO:0000256" key="1">
    <source>
        <dbReference type="ARBA" id="ARBA00004173"/>
    </source>
</evidence>
<gene>
    <name evidence="4" type="ORF">CI238_13499</name>
</gene>
<keyword evidence="5" id="KW-1185">Reference proteome</keyword>
<name>A0A166ZJP1_COLIC</name>
<proteinExistence type="predicted"/>
<organism evidence="4 5">
    <name type="scientific">Colletotrichum incanum</name>
    <name type="common">Soybean anthracnose fungus</name>
    <dbReference type="NCBI Taxonomy" id="1573173"/>
    <lineage>
        <taxon>Eukaryota</taxon>
        <taxon>Fungi</taxon>
        <taxon>Dikarya</taxon>
        <taxon>Ascomycota</taxon>
        <taxon>Pezizomycotina</taxon>
        <taxon>Sordariomycetes</taxon>
        <taxon>Hypocreomycetidae</taxon>
        <taxon>Glomerellales</taxon>
        <taxon>Glomerellaceae</taxon>
        <taxon>Colletotrichum</taxon>
        <taxon>Colletotrichum spaethianum species complex</taxon>
    </lineage>
</organism>
<comment type="caution">
    <text evidence="4">The sequence shown here is derived from an EMBL/GenBank/DDBJ whole genome shotgun (WGS) entry which is preliminary data.</text>
</comment>
<comment type="subcellular location">
    <subcellularLocation>
        <location evidence="1">Mitochondrion</location>
    </subcellularLocation>
</comment>
<dbReference type="SUPFAM" id="SSF56672">
    <property type="entry name" value="DNA/RNA polymerases"/>
    <property type="match status" value="1"/>
</dbReference>
<sequence>MNEGELPRQWRHAKIIPLKKPNKNDYTIAKAWRPISLLSTLGKVLESVIAERISHAVETYGLLPTSHFGARKQRSAEQALVLLQDYIYRAWRRRKILSLVSFDVKGAYNGVYKERLLQRLRARGIPEKLVKWVDAFCSQRTASIQVNGQDSEVRSLPQAGLPQGSPLSPVLFLFFNADLVQHQINENGGALAFVDDYTAWVTGPSREANRQGVQAIIDRALDWERRSGATFETDKTAIIHFTRNWRQPEDWSPFSIKGDIVRPKDQVKILGVIMDTKLRFKQHVAEAASKGLEAVLELRRLKGLSPSTARQLFVAAVAPTMDYASTVWKHTCNAAQMKVINRVQRIGAQAVVGTFNSVATAVAEAEASIQSAQERFERKAIKFWV</sequence>
<dbReference type="GO" id="GO:0003964">
    <property type="term" value="F:RNA-directed DNA polymerase activity"/>
    <property type="evidence" value="ECO:0007669"/>
    <property type="project" value="UniProtKB-KW"/>
</dbReference>
<evidence type="ECO:0000256" key="2">
    <source>
        <dbReference type="ARBA" id="ARBA00023128"/>
    </source>
</evidence>
<dbReference type="GO" id="GO:0005739">
    <property type="term" value="C:mitochondrion"/>
    <property type="evidence" value="ECO:0007669"/>
    <property type="project" value="UniProtKB-SubCell"/>
</dbReference>
<dbReference type="InterPro" id="IPR043502">
    <property type="entry name" value="DNA/RNA_pol_sf"/>
</dbReference>
<dbReference type="CDD" id="cd01650">
    <property type="entry name" value="RT_nLTR_like"/>
    <property type="match status" value="1"/>
</dbReference>
<dbReference type="Proteomes" id="UP000076584">
    <property type="component" value="Unassembled WGS sequence"/>
</dbReference>
<evidence type="ECO:0000259" key="3">
    <source>
        <dbReference type="PROSITE" id="PS50878"/>
    </source>
</evidence>
<dbReference type="Pfam" id="PF00078">
    <property type="entry name" value="RVT_1"/>
    <property type="match status" value="1"/>
</dbReference>
<dbReference type="STRING" id="1573173.A0A166ZJP1"/>
<dbReference type="InterPro" id="IPR000477">
    <property type="entry name" value="RT_dom"/>
</dbReference>
<keyword evidence="4" id="KW-0808">Transferase</keyword>
<accession>A0A166ZJP1</accession>
<feature type="domain" description="Reverse transcriptase" evidence="3">
    <location>
        <begin position="1"/>
        <end position="256"/>
    </location>
</feature>
<keyword evidence="2" id="KW-0496">Mitochondrion</keyword>
<reference evidence="4 5" key="1">
    <citation type="submission" date="2015-06" db="EMBL/GenBank/DDBJ databases">
        <title>Survival trade-offs in plant roots during colonization by closely related pathogenic and mutualistic fungi.</title>
        <authorList>
            <person name="Hacquard S."/>
            <person name="Kracher B."/>
            <person name="Hiruma K."/>
            <person name="Weinman A."/>
            <person name="Muench P."/>
            <person name="Garrido Oter R."/>
            <person name="Ver Loren van Themaat E."/>
            <person name="Dallerey J.-F."/>
            <person name="Damm U."/>
            <person name="Henrissat B."/>
            <person name="Lespinet O."/>
            <person name="Thon M."/>
            <person name="Kemen E."/>
            <person name="McHardy A.C."/>
            <person name="Schulze-Lefert P."/>
            <person name="O'Connell R.J."/>
        </authorList>
    </citation>
    <scope>NUCLEOTIDE SEQUENCE [LARGE SCALE GENOMIC DNA]</scope>
    <source>
        <strain evidence="4 5">MAFF 238704</strain>
    </source>
</reference>
<dbReference type="AlphaFoldDB" id="A0A166ZJP1"/>
<keyword evidence="4" id="KW-0695">RNA-directed DNA polymerase</keyword>
<feature type="non-terminal residue" evidence="4">
    <location>
        <position position="385"/>
    </location>
</feature>
<dbReference type="EMBL" id="LFIW01002175">
    <property type="protein sequence ID" value="KZL79000.1"/>
    <property type="molecule type" value="Genomic_DNA"/>
</dbReference>
<dbReference type="PROSITE" id="PS50878">
    <property type="entry name" value="RT_POL"/>
    <property type="match status" value="1"/>
</dbReference>
<dbReference type="PANTHER" id="PTHR33481">
    <property type="entry name" value="REVERSE TRANSCRIPTASE"/>
    <property type="match status" value="1"/>
</dbReference>